<dbReference type="AlphaFoldDB" id="A0AAD5M9R3"/>
<dbReference type="InterPro" id="IPR027417">
    <property type="entry name" value="P-loop_NTPase"/>
</dbReference>
<reference evidence="1" key="1">
    <citation type="submission" date="2021-12" db="EMBL/GenBank/DDBJ databases">
        <title>Prjna785345.</title>
        <authorList>
            <person name="Rujirawat T."/>
            <person name="Krajaejun T."/>
        </authorList>
    </citation>
    <scope>NUCLEOTIDE SEQUENCE</scope>
    <source>
        <strain evidence="1">Pi057C3</strain>
    </source>
</reference>
<name>A0AAD5M9R3_PYTIN</name>
<protein>
    <submittedName>
        <fullName evidence="1">Uncharacterized protein</fullName>
    </submittedName>
</protein>
<accession>A0AAD5M9R3</accession>
<evidence type="ECO:0000313" key="1">
    <source>
        <dbReference type="EMBL" id="KAJ0409852.1"/>
    </source>
</evidence>
<dbReference type="EMBL" id="JAKCXM010000002">
    <property type="protein sequence ID" value="KAJ0409852.1"/>
    <property type="molecule type" value="Genomic_DNA"/>
</dbReference>
<organism evidence="1 2">
    <name type="scientific">Pythium insidiosum</name>
    <name type="common">Pythiosis disease agent</name>
    <dbReference type="NCBI Taxonomy" id="114742"/>
    <lineage>
        <taxon>Eukaryota</taxon>
        <taxon>Sar</taxon>
        <taxon>Stramenopiles</taxon>
        <taxon>Oomycota</taxon>
        <taxon>Peronosporomycetes</taxon>
        <taxon>Pythiales</taxon>
        <taxon>Pythiaceae</taxon>
        <taxon>Pythium</taxon>
    </lineage>
</organism>
<dbReference type="Gene3D" id="3.40.50.300">
    <property type="entry name" value="P-loop containing nucleotide triphosphate hydrolases"/>
    <property type="match status" value="1"/>
</dbReference>
<keyword evidence="2" id="KW-1185">Reference proteome</keyword>
<comment type="caution">
    <text evidence="1">The sequence shown here is derived from an EMBL/GenBank/DDBJ whole genome shotgun (WGS) entry which is preliminary data.</text>
</comment>
<gene>
    <name evidence="1" type="ORF">P43SY_005746</name>
</gene>
<dbReference type="Proteomes" id="UP001209570">
    <property type="component" value="Unassembled WGS sequence"/>
</dbReference>
<evidence type="ECO:0000313" key="2">
    <source>
        <dbReference type="Proteomes" id="UP001209570"/>
    </source>
</evidence>
<proteinExistence type="predicted"/>
<sequence length="271" mass="29611">MCHHRVAVAVADENSVRCAAIAAIDSVGRSLDLHVAPIDSPDDAVAQLLIILDDVRWRVKHDAISLVVGCGAPRVAALMSTAVSQYGGGVEFRWLDTPLLSLNESQAIARQMGISSADWQALQSAEIADDLLMPRKSVKTIFEAEDDLVFSGNRRRRGFYSTVLFRVTKSESHRVLKAEVTSTTRNDRNAVTLVYPRRVNGVWFTTPVLQGLAAQWSAIRRSLSLMSDIADILRLTTPQSLVLIDELCRGTSTAMPSLSRLASSLKLSLPS</sequence>